<proteinExistence type="inferred from homology"/>
<evidence type="ECO:0000256" key="6">
    <source>
        <dbReference type="ARBA" id="ARBA00022989"/>
    </source>
</evidence>
<evidence type="ECO:0000256" key="2">
    <source>
        <dbReference type="ARBA" id="ARBA00007715"/>
    </source>
</evidence>
<evidence type="ECO:0000256" key="9">
    <source>
        <dbReference type="SAM" id="MobiDB-lite"/>
    </source>
</evidence>
<keyword evidence="6 10" id="KW-1133">Transmembrane helix</keyword>
<dbReference type="PANTHER" id="PTHR19315">
    <property type="entry name" value="ER MEMBRANE PROTEIN COMPLEX SUBUNIT 4"/>
    <property type="match status" value="1"/>
</dbReference>
<keyword evidence="5" id="KW-0256">Endoplasmic reticulum</keyword>
<dbReference type="InterPro" id="IPR009445">
    <property type="entry name" value="TMEM85/Emc4"/>
</dbReference>
<gene>
    <name evidence="11" type="ORF">CANCADRAFT_22594</name>
</gene>
<sequence length="171" mass="19379">MTELPRWYYEQTTTTSSQLKDTNIQNPPGFDSNITKTVSDEPSRKDIKTQEELKVSKAWSIVTSSAKMIPMNAIIAYFAGNSLQMFSILTTFMLFWTPIKALTSINATFAPYSTEATQDKILVTKLAYMLLQLVQIGIGIWKIDALGLLPTHKSDWLAWEPATSYMERTVR</sequence>
<keyword evidence="7 8" id="KW-0472">Membrane</keyword>
<name>A0A1E4TLB6_9ASCO</name>
<accession>A0A1E4TLB6</accession>
<comment type="similarity">
    <text evidence="2 8">Belongs to the EMC4 family.</text>
</comment>
<organism evidence="11 12">
    <name type="scientific">Tortispora caseinolytica NRRL Y-17796</name>
    <dbReference type="NCBI Taxonomy" id="767744"/>
    <lineage>
        <taxon>Eukaryota</taxon>
        <taxon>Fungi</taxon>
        <taxon>Dikarya</taxon>
        <taxon>Ascomycota</taxon>
        <taxon>Saccharomycotina</taxon>
        <taxon>Trigonopsidomycetes</taxon>
        <taxon>Trigonopsidales</taxon>
        <taxon>Trigonopsidaceae</taxon>
        <taxon>Tortispora</taxon>
    </lineage>
</organism>
<dbReference type="Proteomes" id="UP000095023">
    <property type="component" value="Unassembled WGS sequence"/>
</dbReference>
<evidence type="ECO:0000256" key="3">
    <source>
        <dbReference type="ARBA" id="ARBA00020820"/>
    </source>
</evidence>
<keyword evidence="12" id="KW-1185">Reference proteome</keyword>
<evidence type="ECO:0000256" key="10">
    <source>
        <dbReference type="SAM" id="Phobius"/>
    </source>
</evidence>
<feature type="compositionally biased region" description="Polar residues" evidence="9">
    <location>
        <begin position="12"/>
        <end position="37"/>
    </location>
</feature>
<keyword evidence="4 10" id="KW-0812">Transmembrane</keyword>
<dbReference type="GO" id="GO:0032977">
    <property type="term" value="F:membrane insertase activity"/>
    <property type="evidence" value="ECO:0007669"/>
    <property type="project" value="EnsemblFungi"/>
</dbReference>
<dbReference type="AlphaFoldDB" id="A0A1E4TLB6"/>
<dbReference type="PIRSF" id="PIRSF017207">
    <property type="entry name" value="UCP017207_TM-p85"/>
    <property type="match status" value="1"/>
</dbReference>
<reference evidence="12" key="1">
    <citation type="submission" date="2016-02" db="EMBL/GenBank/DDBJ databases">
        <title>Comparative genomics of biotechnologically important yeasts.</title>
        <authorList>
            <consortium name="DOE Joint Genome Institute"/>
            <person name="Riley R."/>
            <person name="Haridas S."/>
            <person name="Wolfe K.H."/>
            <person name="Lopes M.R."/>
            <person name="Hittinger C.T."/>
            <person name="Goker M."/>
            <person name="Salamov A."/>
            <person name="Wisecaver J."/>
            <person name="Long T.M."/>
            <person name="Aerts A.L."/>
            <person name="Barry K."/>
            <person name="Choi C."/>
            <person name="Clum A."/>
            <person name="Coughlan A.Y."/>
            <person name="Deshpande S."/>
            <person name="Douglass A.P."/>
            <person name="Hanson S.J."/>
            <person name="Klenk H.-P."/>
            <person name="Labutti K."/>
            <person name="Lapidus A."/>
            <person name="Lindquist E."/>
            <person name="Lipzen A."/>
            <person name="Meier-Kolthoff J.P."/>
            <person name="Ohm R.A."/>
            <person name="Otillar R.P."/>
            <person name="Pangilinan J."/>
            <person name="Peng Y."/>
            <person name="Rokas A."/>
            <person name="Rosa C.A."/>
            <person name="Scheuner C."/>
            <person name="Sibirny A.A."/>
            <person name="Slot J.C."/>
            <person name="Stielow J.B."/>
            <person name="Sun H."/>
            <person name="Kurtzman C.P."/>
            <person name="Blackwell M."/>
            <person name="Jeffries T.W."/>
            <person name="Grigoriev I.V."/>
        </authorList>
    </citation>
    <scope>NUCLEOTIDE SEQUENCE [LARGE SCALE GENOMIC DNA]</scope>
    <source>
        <strain evidence="12">NRRL Y-17796</strain>
    </source>
</reference>
<protein>
    <recommendedName>
        <fullName evidence="3 8">ER membrane protein complex subunit 4</fullName>
    </recommendedName>
</protein>
<evidence type="ECO:0000256" key="7">
    <source>
        <dbReference type="ARBA" id="ARBA00023136"/>
    </source>
</evidence>
<dbReference type="GO" id="GO:0045050">
    <property type="term" value="P:protein insertion into ER membrane by stop-transfer membrane-anchor sequence"/>
    <property type="evidence" value="ECO:0007669"/>
    <property type="project" value="EnsemblFungi"/>
</dbReference>
<evidence type="ECO:0000313" key="12">
    <source>
        <dbReference type="Proteomes" id="UP000095023"/>
    </source>
</evidence>
<evidence type="ECO:0000256" key="4">
    <source>
        <dbReference type="ARBA" id="ARBA00022692"/>
    </source>
</evidence>
<dbReference type="GO" id="GO:0006644">
    <property type="term" value="P:phospholipid metabolic process"/>
    <property type="evidence" value="ECO:0007669"/>
    <property type="project" value="EnsemblFungi"/>
</dbReference>
<feature type="region of interest" description="Disordered" evidence="9">
    <location>
        <begin position="12"/>
        <end position="46"/>
    </location>
</feature>
<evidence type="ECO:0000256" key="8">
    <source>
        <dbReference type="PIRNR" id="PIRNR017207"/>
    </source>
</evidence>
<evidence type="ECO:0000256" key="5">
    <source>
        <dbReference type="ARBA" id="ARBA00022824"/>
    </source>
</evidence>
<dbReference type="OrthoDB" id="369569at2759"/>
<dbReference type="EMBL" id="KV453841">
    <property type="protein sequence ID" value="ODV92533.1"/>
    <property type="molecule type" value="Genomic_DNA"/>
</dbReference>
<evidence type="ECO:0000256" key="1">
    <source>
        <dbReference type="ARBA" id="ARBA00004477"/>
    </source>
</evidence>
<dbReference type="GO" id="GO:0015914">
    <property type="term" value="P:phospholipid transport"/>
    <property type="evidence" value="ECO:0007669"/>
    <property type="project" value="EnsemblFungi"/>
</dbReference>
<comment type="subcellular location">
    <subcellularLocation>
        <location evidence="1">Endoplasmic reticulum membrane</location>
        <topology evidence="1">Multi-pass membrane protein</topology>
    </subcellularLocation>
</comment>
<dbReference type="GO" id="GO:0072546">
    <property type="term" value="C:EMC complex"/>
    <property type="evidence" value="ECO:0007669"/>
    <property type="project" value="EnsemblFungi"/>
</dbReference>
<dbReference type="Pfam" id="PF06417">
    <property type="entry name" value="EMC4"/>
    <property type="match status" value="1"/>
</dbReference>
<evidence type="ECO:0000313" key="11">
    <source>
        <dbReference type="EMBL" id="ODV92533.1"/>
    </source>
</evidence>
<feature type="transmembrane region" description="Helical" evidence="10">
    <location>
        <begin position="74"/>
        <end position="96"/>
    </location>
</feature>